<organism evidence="1">
    <name type="scientific">Tanacetum cinerariifolium</name>
    <name type="common">Dalmatian daisy</name>
    <name type="synonym">Chrysanthemum cinerariifolium</name>
    <dbReference type="NCBI Taxonomy" id="118510"/>
    <lineage>
        <taxon>Eukaryota</taxon>
        <taxon>Viridiplantae</taxon>
        <taxon>Streptophyta</taxon>
        <taxon>Embryophyta</taxon>
        <taxon>Tracheophyta</taxon>
        <taxon>Spermatophyta</taxon>
        <taxon>Magnoliopsida</taxon>
        <taxon>eudicotyledons</taxon>
        <taxon>Gunneridae</taxon>
        <taxon>Pentapetalae</taxon>
        <taxon>asterids</taxon>
        <taxon>campanulids</taxon>
        <taxon>Asterales</taxon>
        <taxon>Asteraceae</taxon>
        <taxon>Asteroideae</taxon>
        <taxon>Anthemideae</taxon>
        <taxon>Anthemidinae</taxon>
        <taxon>Tanacetum</taxon>
    </lineage>
</organism>
<dbReference type="EMBL" id="BKCJ010141115">
    <property type="protein sequence ID" value="GEX94991.1"/>
    <property type="molecule type" value="Genomic_DNA"/>
</dbReference>
<accession>A0A699HCB9</accession>
<protein>
    <submittedName>
        <fullName evidence="1">Uncharacterized protein</fullName>
    </submittedName>
</protein>
<reference evidence="1" key="1">
    <citation type="journal article" date="2019" name="Sci. Rep.">
        <title>Draft genome of Tanacetum cinerariifolium, the natural source of mosquito coil.</title>
        <authorList>
            <person name="Yamashiro T."/>
            <person name="Shiraishi A."/>
            <person name="Satake H."/>
            <person name="Nakayama K."/>
        </authorList>
    </citation>
    <scope>NUCLEOTIDE SEQUENCE</scope>
</reference>
<gene>
    <name evidence="1" type="ORF">Tci_366966</name>
</gene>
<proteinExistence type="predicted"/>
<dbReference type="AlphaFoldDB" id="A0A699HCB9"/>
<sequence length="244" mass="27784">MIKLVSVIKPLDKAEEQKVEVKQPNITKPITFIPTLITTATHECYDAQTGLSFTTPKPEKAKKVKNVELSRTGTRKVAIKEVKNVDALVKGVKDFLKQHIEILRKHNKKVKKIADRKKKDLRSTSEWDEQGVILKTMKNKVLPDLLTSISNMVKFKENKAINETEFGLMFMDEFGDPTFQRESDIKKVKTTTLFSYKMMALPDKSPVNKKYVELMGKMIQEGAGKHILLAKTSKLNLKGIKPKE</sequence>
<evidence type="ECO:0000313" key="1">
    <source>
        <dbReference type="EMBL" id="GEX94991.1"/>
    </source>
</evidence>
<comment type="caution">
    <text evidence="1">The sequence shown here is derived from an EMBL/GenBank/DDBJ whole genome shotgun (WGS) entry which is preliminary data.</text>
</comment>
<name>A0A699HCB9_TANCI</name>